<evidence type="ECO:0000313" key="3">
    <source>
        <dbReference type="EMBL" id="TVX89869.1"/>
    </source>
</evidence>
<dbReference type="PANTHER" id="PTHR30404">
    <property type="entry name" value="N-ACETYLMURAMOYL-L-ALANINE AMIDASE"/>
    <property type="match status" value="1"/>
</dbReference>
<dbReference type="Gene3D" id="3.40.630.40">
    <property type="entry name" value="Zn-dependent exopeptidases"/>
    <property type="match status" value="1"/>
</dbReference>
<gene>
    <name evidence="3" type="ORF">FPZ44_18320</name>
</gene>
<name>A0A559IQE9_9BACL</name>
<dbReference type="GO" id="GO:0030288">
    <property type="term" value="C:outer membrane-bounded periplasmic space"/>
    <property type="evidence" value="ECO:0007669"/>
    <property type="project" value="TreeGrafter"/>
</dbReference>
<dbReference type="CDD" id="cd02696">
    <property type="entry name" value="MurNAc-LAA"/>
    <property type="match status" value="1"/>
</dbReference>
<dbReference type="SUPFAM" id="SSF53187">
    <property type="entry name" value="Zn-dependent exopeptidases"/>
    <property type="match status" value="1"/>
</dbReference>
<dbReference type="InterPro" id="IPR002508">
    <property type="entry name" value="MurNAc-LAA_cat"/>
</dbReference>
<protein>
    <submittedName>
        <fullName evidence="3">N-acetylmuramoyl-L-alanine amidase</fullName>
    </submittedName>
</protein>
<dbReference type="GO" id="GO:0008745">
    <property type="term" value="F:N-acetylmuramoyl-L-alanine amidase activity"/>
    <property type="evidence" value="ECO:0007669"/>
    <property type="project" value="InterPro"/>
</dbReference>
<proteinExistence type="predicted"/>
<feature type="domain" description="MurNAc-LAA" evidence="2">
    <location>
        <begin position="73"/>
        <end position="182"/>
    </location>
</feature>
<evidence type="ECO:0000259" key="2">
    <source>
        <dbReference type="SMART" id="SM00646"/>
    </source>
</evidence>
<dbReference type="OrthoDB" id="9806267at2"/>
<dbReference type="GO" id="GO:0009253">
    <property type="term" value="P:peptidoglycan catabolic process"/>
    <property type="evidence" value="ECO:0007669"/>
    <property type="project" value="InterPro"/>
</dbReference>
<dbReference type="SMART" id="SM00646">
    <property type="entry name" value="Ami_3"/>
    <property type="match status" value="1"/>
</dbReference>
<evidence type="ECO:0000313" key="4">
    <source>
        <dbReference type="Proteomes" id="UP000318102"/>
    </source>
</evidence>
<dbReference type="InterPro" id="IPR050695">
    <property type="entry name" value="N-acetylmuramoyl_amidase_3"/>
</dbReference>
<feature type="region of interest" description="Disordered" evidence="1">
    <location>
        <begin position="1"/>
        <end position="25"/>
    </location>
</feature>
<dbReference type="EMBL" id="VNJK01000002">
    <property type="protein sequence ID" value="TVX89869.1"/>
    <property type="molecule type" value="Genomic_DNA"/>
</dbReference>
<dbReference type="AlphaFoldDB" id="A0A559IQE9"/>
<accession>A0A559IQE9</accession>
<evidence type="ECO:0000256" key="1">
    <source>
        <dbReference type="SAM" id="MobiDB-lite"/>
    </source>
</evidence>
<dbReference type="Proteomes" id="UP000318102">
    <property type="component" value="Unassembled WGS sequence"/>
</dbReference>
<dbReference type="PANTHER" id="PTHR30404:SF7">
    <property type="entry name" value="CELL WALL AMIDASE LYTH-RELATED"/>
    <property type="match status" value="1"/>
</dbReference>
<sequence length="188" mass="21092">MAASGRPLEGKTIVIDPGHGGKDPGSIGQLGTIERDMTLQMSKEIEQELMERTGATVLLTREQDEAVDLQQRVDVATEAGADLFLSIHFDAFTTNDVEGMTTYHKNSKDQPIAQAVHDRLMEKDFDTRDRGVRVGDFYVLRENTVPALLLELGYISNEKDETRMRSLQFHKEASEAIVNGVIDYFHEH</sequence>
<organism evidence="3 4">
    <name type="scientific">Paenibacillus agilis</name>
    <dbReference type="NCBI Taxonomy" id="3020863"/>
    <lineage>
        <taxon>Bacteria</taxon>
        <taxon>Bacillati</taxon>
        <taxon>Bacillota</taxon>
        <taxon>Bacilli</taxon>
        <taxon>Bacillales</taxon>
        <taxon>Paenibacillaceae</taxon>
        <taxon>Paenibacillus</taxon>
    </lineage>
</organism>
<comment type="caution">
    <text evidence="3">The sequence shown here is derived from an EMBL/GenBank/DDBJ whole genome shotgun (WGS) entry which is preliminary data.</text>
</comment>
<keyword evidence="4" id="KW-1185">Reference proteome</keyword>
<reference evidence="3 4" key="1">
    <citation type="submission" date="2019-07" db="EMBL/GenBank/DDBJ databases">
        <authorList>
            <person name="Kim J."/>
        </authorList>
    </citation>
    <scope>NUCLEOTIDE SEQUENCE [LARGE SCALE GENOMIC DNA]</scope>
    <source>
        <strain evidence="3 4">N4</strain>
    </source>
</reference>
<dbReference type="Pfam" id="PF01520">
    <property type="entry name" value="Amidase_3"/>
    <property type="match status" value="1"/>
</dbReference>